<dbReference type="Gene3D" id="3.40.640.10">
    <property type="entry name" value="Type I PLP-dependent aspartate aminotransferase-like (Major domain)"/>
    <property type="match status" value="1"/>
</dbReference>
<dbReference type="InterPro" id="IPR000653">
    <property type="entry name" value="DegT/StrS_aminotransferase"/>
</dbReference>
<dbReference type="SUPFAM" id="SSF53383">
    <property type="entry name" value="PLP-dependent transferases"/>
    <property type="match status" value="1"/>
</dbReference>
<dbReference type="PANTHER" id="PTHR30244">
    <property type="entry name" value="TRANSAMINASE"/>
    <property type="match status" value="1"/>
</dbReference>
<dbReference type="GO" id="GO:0030170">
    <property type="term" value="F:pyridoxal phosphate binding"/>
    <property type="evidence" value="ECO:0007669"/>
    <property type="project" value="TreeGrafter"/>
</dbReference>
<dbReference type="InterPro" id="IPR015424">
    <property type="entry name" value="PyrdxlP-dep_Trfase"/>
</dbReference>
<evidence type="ECO:0008006" key="3">
    <source>
        <dbReference type="Google" id="ProtNLM"/>
    </source>
</evidence>
<proteinExistence type="predicted"/>
<feature type="non-terminal residue" evidence="2">
    <location>
        <position position="267"/>
    </location>
</feature>
<dbReference type="GO" id="GO:0000271">
    <property type="term" value="P:polysaccharide biosynthetic process"/>
    <property type="evidence" value="ECO:0007669"/>
    <property type="project" value="TreeGrafter"/>
</dbReference>
<name>X1J195_9ZZZZ</name>
<evidence type="ECO:0000313" key="2">
    <source>
        <dbReference type="EMBL" id="GAH75290.1"/>
    </source>
</evidence>
<gene>
    <name evidence="2" type="ORF">S03H2_46061</name>
</gene>
<dbReference type="InterPro" id="IPR015421">
    <property type="entry name" value="PyrdxlP-dep_Trfase_major"/>
</dbReference>
<dbReference type="Pfam" id="PF01041">
    <property type="entry name" value="DegT_DnrJ_EryC1"/>
    <property type="match status" value="1"/>
</dbReference>
<organism evidence="2">
    <name type="scientific">marine sediment metagenome</name>
    <dbReference type="NCBI Taxonomy" id="412755"/>
    <lineage>
        <taxon>unclassified sequences</taxon>
        <taxon>metagenomes</taxon>
        <taxon>ecological metagenomes</taxon>
    </lineage>
</organism>
<dbReference type="EMBL" id="BARU01028891">
    <property type="protein sequence ID" value="GAH75290.1"/>
    <property type="molecule type" value="Genomic_DNA"/>
</dbReference>
<dbReference type="CDD" id="cd00616">
    <property type="entry name" value="AHBA_syn"/>
    <property type="match status" value="1"/>
</dbReference>
<sequence length="267" mass="29922">PALPSLKEFILYLEDIWQSKQLTNNAKYHQQLEKEMADFLGVKHVALFVNGTLALVTALQVLRITGEVITTPFSFVATTHALWWNNIQPVFVDMEPEFCNINPEKIETAITPKTTAILPVHVYGNPCNMEKIQDIADTYGLKVIYDAAHAFGNKINGTSILNNGDLSILSFHATKTYTTMEGGAIICHDEKIKNRIDFLKNFGFAGETAVVAPGINSKMNEMQAALGLLQLKHHRRNIEKRRKIAEIYKDKLKPVKGISFLPEFPGI</sequence>
<accession>X1J195</accession>
<evidence type="ECO:0000256" key="1">
    <source>
        <dbReference type="ARBA" id="ARBA00022898"/>
    </source>
</evidence>
<dbReference type="AlphaFoldDB" id="X1J195"/>
<feature type="non-terminal residue" evidence="2">
    <location>
        <position position="1"/>
    </location>
</feature>
<keyword evidence="1" id="KW-0663">Pyridoxal phosphate</keyword>
<protein>
    <recommendedName>
        <fullName evidence="3">Aminotransferase class I/classII domain-containing protein</fullName>
    </recommendedName>
</protein>
<dbReference type="PANTHER" id="PTHR30244:SF9">
    <property type="entry name" value="PROTEIN RV3402C"/>
    <property type="match status" value="1"/>
</dbReference>
<dbReference type="GO" id="GO:0008483">
    <property type="term" value="F:transaminase activity"/>
    <property type="evidence" value="ECO:0007669"/>
    <property type="project" value="TreeGrafter"/>
</dbReference>
<reference evidence="2" key="1">
    <citation type="journal article" date="2014" name="Front. Microbiol.">
        <title>High frequency of phylogenetically diverse reductive dehalogenase-homologous genes in deep subseafloor sedimentary metagenomes.</title>
        <authorList>
            <person name="Kawai M."/>
            <person name="Futagami T."/>
            <person name="Toyoda A."/>
            <person name="Takaki Y."/>
            <person name="Nishi S."/>
            <person name="Hori S."/>
            <person name="Arai W."/>
            <person name="Tsubouchi T."/>
            <person name="Morono Y."/>
            <person name="Uchiyama I."/>
            <person name="Ito T."/>
            <person name="Fujiyama A."/>
            <person name="Inagaki F."/>
            <person name="Takami H."/>
        </authorList>
    </citation>
    <scope>NUCLEOTIDE SEQUENCE</scope>
    <source>
        <strain evidence="2">Expedition CK06-06</strain>
    </source>
</reference>
<comment type="caution">
    <text evidence="2">The sequence shown here is derived from an EMBL/GenBank/DDBJ whole genome shotgun (WGS) entry which is preliminary data.</text>
</comment>